<sequence>MFHGLAAVRCLRRWPCEALCRNFVRFPPSNASACTDNRLHSVHPREQGPHASRLLLTPWLPGSCRSLCRNSPDSSVDVLQTPSDGVKRILRDREVFRTSEGSTGCVSSVAVSRSSGSNTSECRGHCSSSAHADARQMRNGKQQEDLLRGILRISVLSGTVLGGYIMLIRPRKKGMRLDRRRSKKQYKHGRHVGGWNYRWLGS</sequence>
<keyword evidence="1" id="KW-0472">Membrane</keyword>
<dbReference type="OrthoDB" id="330423at2759"/>
<name>A0A086K9F9_TOXGO</name>
<feature type="transmembrane region" description="Helical" evidence="1">
    <location>
        <begin position="146"/>
        <end position="167"/>
    </location>
</feature>
<evidence type="ECO:0000256" key="1">
    <source>
        <dbReference type="SAM" id="Phobius"/>
    </source>
</evidence>
<keyword evidence="1" id="KW-1133">Transmembrane helix</keyword>
<proteinExistence type="predicted"/>
<reference evidence="2 3" key="1">
    <citation type="submission" date="2014-02" db="EMBL/GenBank/DDBJ databases">
        <authorList>
            <person name="Sibley D."/>
            <person name="Venepally P."/>
            <person name="Karamycheva S."/>
            <person name="Hadjithomas M."/>
            <person name="Khan A."/>
            <person name="Brunk B."/>
            <person name="Roos D."/>
            <person name="Caler E."/>
            <person name="Lorenzi H."/>
        </authorList>
    </citation>
    <scope>NUCLEOTIDE SEQUENCE [LARGE SCALE GENOMIC DNA]</scope>
    <source>
        <strain evidence="2 3">GAB2-2007-GAL-DOM2</strain>
    </source>
</reference>
<protein>
    <submittedName>
        <fullName evidence="2">Putative transmembrane protein</fullName>
    </submittedName>
</protein>
<comment type="caution">
    <text evidence="2">The sequence shown here is derived from an EMBL/GenBank/DDBJ whole genome shotgun (WGS) entry which is preliminary data.</text>
</comment>
<evidence type="ECO:0000313" key="2">
    <source>
        <dbReference type="EMBL" id="KFG41027.1"/>
    </source>
</evidence>
<organism evidence="2 3">
    <name type="scientific">Toxoplasma gondii GAB2-2007-GAL-DOM2</name>
    <dbReference type="NCBI Taxonomy" id="1130820"/>
    <lineage>
        <taxon>Eukaryota</taxon>
        <taxon>Sar</taxon>
        <taxon>Alveolata</taxon>
        <taxon>Apicomplexa</taxon>
        <taxon>Conoidasida</taxon>
        <taxon>Coccidia</taxon>
        <taxon>Eucoccidiorida</taxon>
        <taxon>Eimeriorina</taxon>
        <taxon>Sarcocystidae</taxon>
        <taxon>Toxoplasma</taxon>
    </lineage>
</organism>
<gene>
    <name evidence="2" type="ORF">TGDOM2_202450</name>
</gene>
<dbReference type="AlphaFoldDB" id="A0A086K9F9"/>
<evidence type="ECO:0000313" key="3">
    <source>
        <dbReference type="Proteomes" id="UP000028837"/>
    </source>
</evidence>
<accession>A0A086K9F9</accession>
<keyword evidence="1 2" id="KW-0812">Transmembrane</keyword>
<dbReference type="EMBL" id="AHZU02000723">
    <property type="protein sequence ID" value="KFG41027.1"/>
    <property type="molecule type" value="Genomic_DNA"/>
</dbReference>
<dbReference type="Proteomes" id="UP000028837">
    <property type="component" value="Unassembled WGS sequence"/>
</dbReference>
<dbReference type="VEuPathDB" id="ToxoDB:TGDOM2_202450"/>